<dbReference type="AlphaFoldDB" id="A0AAU7KAM1"/>
<protein>
    <submittedName>
        <fullName evidence="1">Uncharacterized protein</fullName>
    </submittedName>
</protein>
<sequence>MESIYLDNNLKLSFEKLPHTTRLIVSKNDEEWVCRKEKLEKLLAFTDINQTQAFKGRLRLIKSNHNIDIQVKNNYIGTIAAEKFKQVLNNLK</sequence>
<name>A0AAU7KAM1_9SPHI</name>
<gene>
    <name evidence="1" type="ORF">ABEG20_08720</name>
</gene>
<accession>A0AAU7KAM1</accession>
<reference evidence="1" key="1">
    <citation type="submission" date="2024-05" db="EMBL/GenBank/DDBJ databases">
        <authorList>
            <person name="Kim S."/>
            <person name="Heo J."/>
            <person name="Choi H."/>
            <person name="Choi Y."/>
            <person name="Kwon S.-W."/>
            <person name="Kim Y."/>
        </authorList>
    </citation>
    <scope>NUCLEOTIDE SEQUENCE</scope>
    <source>
        <strain evidence="1">KACC 23697</strain>
    </source>
</reference>
<dbReference type="EMBL" id="CP157485">
    <property type="protein sequence ID" value="XBO49680.1"/>
    <property type="molecule type" value="Genomic_DNA"/>
</dbReference>
<proteinExistence type="predicted"/>
<dbReference type="RefSeq" id="WP_406826989.1">
    <property type="nucleotide sequence ID" value="NZ_CP157485.1"/>
</dbReference>
<organism evidence="1">
    <name type="scientific">Pedobacter sp. KACC 23697</name>
    <dbReference type="NCBI Taxonomy" id="3149230"/>
    <lineage>
        <taxon>Bacteria</taxon>
        <taxon>Pseudomonadati</taxon>
        <taxon>Bacteroidota</taxon>
        <taxon>Sphingobacteriia</taxon>
        <taxon>Sphingobacteriales</taxon>
        <taxon>Sphingobacteriaceae</taxon>
        <taxon>Pedobacter</taxon>
    </lineage>
</organism>
<evidence type="ECO:0000313" key="1">
    <source>
        <dbReference type="EMBL" id="XBO49680.1"/>
    </source>
</evidence>